<gene>
    <name evidence="1" type="ordered locus">CA_C0051</name>
</gene>
<dbReference type="STRING" id="272562.CA_C0051"/>
<accession>Q97MY8</accession>
<dbReference type="GeneID" id="44996533"/>
<reference evidence="1 2" key="1">
    <citation type="journal article" date="2001" name="J. Bacteriol.">
        <title>Genome sequence and comparative analysis of the solvent-producing bacterium Clostridium acetobutylicum.</title>
        <authorList>
            <person name="Nolling J."/>
            <person name="Breton G."/>
            <person name="Omelchenko M.V."/>
            <person name="Makarova K.S."/>
            <person name="Zeng Q."/>
            <person name="Gibson R."/>
            <person name="Lee H.M."/>
            <person name="Dubois J."/>
            <person name="Qiu D."/>
            <person name="Hitti J."/>
            <person name="Wolf Y.I."/>
            <person name="Tatusov R.L."/>
            <person name="Sabathe F."/>
            <person name="Doucette-Stamm L."/>
            <person name="Soucaille P."/>
            <person name="Daly M.J."/>
            <person name="Bennett G.N."/>
            <person name="Koonin E.V."/>
            <person name="Smith D.R."/>
        </authorList>
    </citation>
    <scope>NUCLEOTIDE SEQUENCE [LARGE SCALE GENOMIC DNA]</scope>
    <source>
        <strain evidence="2">ATCC 824 / DSM 792 / JCM 1419 / LMG 5710 / VKM B-1787</strain>
    </source>
</reference>
<dbReference type="KEGG" id="cac:CA_C0051"/>
<dbReference type="AlphaFoldDB" id="Q97MY8"/>
<dbReference type="Proteomes" id="UP000000814">
    <property type="component" value="Chromosome"/>
</dbReference>
<dbReference type="PATRIC" id="fig|272562.8.peg.232"/>
<evidence type="ECO:0000313" key="2">
    <source>
        <dbReference type="Proteomes" id="UP000000814"/>
    </source>
</evidence>
<organism evidence="1 2">
    <name type="scientific">Clostridium acetobutylicum (strain ATCC 824 / DSM 792 / JCM 1419 / IAM 19013 / LMG 5710 / NBRC 13948 / NRRL B-527 / VKM B-1787 / 2291 / W)</name>
    <dbReference type="NCBI Taxonomy" id="272562"/>
    <lineage>
        <taxon>Bacteria</taxon>
        <taxon>Bacillati</taxon>
        <taxon>Bacillota</taxon>
        <taxon>Clostridia</taxon>
        <taxon>Eubacteriales</taxon>
        <taxon>Clostridiaceae</taxon>
        <taxon>Clostridium</taxon>
    </lineage>
</organism>
<dbReference type="PIR" id="C96906">
    <property type="entry name" value="C96906"/>
</dbReference>
<evidence type="ECO:0000313" key="1">
    <source>
        <dbReference type="EMBL" id="AAK78038.1"/>
    </source>
</evidence>
<dbReference type="HOGENOM" id="CLU_2823351_0_0_9"/>
<sequence length="66" mass="7848">MIIPSPYGKGYDEIRQFVQIKLKRGRQIKILLNPNKETIDKFHIDLSIFTHMDINFDCRFILLVRG</sequence>
<protein>
    <submittedName>
        <fullName evidence="1">Uncharacterized protein</fullName>
    </submittedName>
</protein>
<dbReference type="RefSeq" id="WP_010963380.1">
    <property type="nucleotide sequence ID" value="NC_003030.1"/>
</dbReference>
<keyword evidence="2" id="KW-1185">Reference proteome</keyword>
<dbReference type="EMBL" id="AE001437">
    <property type="protein sequence ID" value="AAK78038.1"/>
    <property type="molecule type" value="Genomic_DNA"/>
</dbReference>
<name>Q97MY8_CLOAB</name>
<proteinExistence type="predicted"/>